<reference evidence="2 3" key="1">
    <citation type="submission" date="2017-05" db="EMBL/GenBank/DDBJ databases">
        <title>Functional genome analysis of Paenibacillus pasadenensis strain R16: insights on endophytic life style and antifungal activity.</title>
        <authorList>
            <person name="Passera A."/>
            <person name="Marcolungo L."/>
            <person name="Casati P."/>
            <person name="Brasca M."/>
            <person name="Quaglino F."/>
            <person name="Delledonne M."/>
        </authorList>
    </citation>
    <scope>NUCLEOTIDE SEQUENCE [LARGE SCALE GENOMIC DNA]</scope>
    <source>
        <strain evidence="2 3">R16</strain>
    </source>
</reference>
<dbReference type="AlphaFoldDB" id="A0A2N5N871"/>
<protein>
    <submittedName>
        <fullName evidence="2">Uncharacterized protein</fullName>
    </submittedName>
</protein>
<comment type="caution">
    <text evidence="2">The sequence shown here is derived from an EMBL/GenBank/DDBJ whole genome shotgun (WGS) entry which is preliminary data.</text>
</comment>
<name>A0A2N5N871_9BACL</name>
<organism evidence="2 3">
    <name type="scientific">Paenibacillus pasadenensis</name>
    <dbReference type="NCBI Taxonomy" id="217090"/>
    <lineage>
        <taxon>Bacteria</taxon>
        <taxon>Bacillati</taxon>
        <taxon>Bacillota</taxon>
        <taxon>Bacilli</taxon>
        <taxon>Bacillales</taxon>
        <taxon>Paenibacillaceae</taxon>
        <taxon>Paenibacillus</taxon>
    </lineage>
</organism>
<gene>
    <name evidence="2" type="ORF">B8V81_4931</name>
</gene>
<proteinExistence type="predicted"/>
<feature type="compositionally biased region" description="Basic and acidic residues" evidence="1">
    <location>
        <begin position="1"/>
        <end position="12"/>
    </location>
</feature>
<evidence type="ECO:0000256" key="1">
    <source>
        <dbReference type="SAM" id="MobiDB-lite"/>
    </source>
</evidence>
<sequence>MDSTKWDSRPESGIETAPLPGAGARSDLPGFRSLRSHSPEPTKAS</sequence>
<evidence type="ECO:0000313" key="3">
    <source>
        <dbReference type="Proteomes" id="UP000234789"/>
    </source>
</evidence>
<evidence type="ECO:0000313" key="2">
    <source>
        <dbReference type="EMBL" id="PLT46500.1"/>
    </source>
</evidence>
<dbReference type="Proteomes" id="UP000234789">
    <property type="component" value="Unassembled WGS sequence"/>
</dbReference>
<accession>A0A2N5N871</accession>
<feature type="region of interest" description="Disordered" evidence="1">
    <location>
        <begin position="1"/>
        <end position="45"/>
    </location>
</feature>
<keyword evidence="3" id="KW-1185">Reference proteome</keyword>
<dbReference type="EMBL" id="NFEZ01000004">
    <property type="protein sequence ID" value="PLT46500.1"/>
    <property type="molecule type" value="Genomic_DNA"/>
</dbReference>